<comment type="cofactor">
    <cofactor evidence="9">
        <name>Zn(2+)</name>
        <dbReference type="ChEBI" id="CHEBI:29105"/>
    </cofactor>
    <text evidence="9">Binds 2 Zn(2+) ions.</text>
</comment>
<protein>
    <recommendedName>
        <fullName evidence="9">Ribonuclease Z</fullName>
        <shortName evidence="9">RNase Z</shortName>
        <ecNumber evidence="9">3.1.26.11</ecNumber>
    </recommendedName>
    <alternativeName>
        <fullName evidence="9">tRNA 3 endonuclease</fullName>
    </alternativeName>
    <alternativeName>
        <fullName evidence="9">tRNase Z</fullName>
    </alternativeName>
</protein>
<evidence type="ECO:0000256" key="6">
    <source>
        <dbReference type="ARBA" id="ARBA00022759"/>
    </source>
</evidence>
<dbReference type="PANTHER" id="PTHR46018">
    <property type="entry name" value="ZINC PHOSPHODIESTERASE ELAC PROTEIN 1"/>
    <property type="match status" value="1"/>
</dbReference>
<dbReference type="GO" id="GO:0042802">
    <property type="term" value="F:identical protein binding"/>
    <property type="evidence" value="ECO:0007669"/>
    <property type="project" value="UniProtKB-ARBA"/>
</dbReference>
<organism evidence="11 12">
    <name type="scientific">Methanobacterium lacus (strain AL-21)</name>
    <dbReference type="NCBI Taxonomy" id="877455"/>
    <lineage>
        <taxon>Archaea</taxon>
        <taxon>Methanobacteriati</taxon>
        <taxon>Methanobacteriota</taxon>
        <taxon>Methanomada group</taxon>
        <taxon>Methanobacteria</taxon>
        <taxon>Methanobacteriales</taxon>
        <taxon>Methanobacteriaceae</taxon>
        <taxon>Methanobacterium</taxon>
    </lineage>
</organism>
<feature type="active site" description="Proton acceptor" evidence="9">
    <location>
        <position position="64"/>
    </location>
</feature>
<dbReference type="HOGENOM" id="CLU_031317_2_1_2"/>
<evidence type="ECO:0000256" key="8">
    <source>
        <dbReference type="ARBA" id="ARBA00022833"/>
    </source>
</evidence>
<dbReference type="SUPFAM" id="SSF56281">
    <property type="entry name" value="Metallo-hydrolase/oxidoreductase"/>
    <property type="match status" value="1"/>
</dbReference>
<gene>
    <name evidence="9" type="primary">rnz</name>
    <name evidence="11" type="ordered locus">Metbo_0645</name>
</gene>
<dbReference type="HAMAP" id="MF_01818">
    <property type="entry name" value="RNase_Z_BN"/>
    <property type="match status" value="1"/>
</dbReference>
<reference evidence="11 12" key="2">
    <citation type="journal article" date="2014" name="Int. J. Syst. Evol. Microbiol.">
        <title>Methanobacterium paludis sp. nov. and a novel strain of Methanobacterium lacus isolated from northern peatlands.</title>
        <authorList>
            <person name="Cadillo-Quiroz H."/>
            <person name="Brauer S.L."/>
            <person name="Goodson N."/>
            <person name="Yavitt J.B."/>
            <person name="Zinder S.H."/>
        </authorList>
    </citation>
    <scope>NUCLEOTIDE SEQUENCE [LARGE SCALE GENOMIC DNA]</scope>
    <source>
        <strain evidence="11 12">AL-21</strain>
    </source>
</reference>
<dbReference type="AlphaFoldDB" id="F0TAE4"/>
<evidence type="ECO:0000313" key="12">
    <source>
        <dbReference type="Proteomes" id="UP000007490"/>
    </source>
</evidence>
<dbReference type="NCBIfam" id="TIGR02651">
    <property type="entry name" value="RNase_Z"/>
    <property type="match status" value="1"/>
</dbReference>
<dbReference type="GO" id="GO:0042781">
    <property type="term" value="F:3'-tRNA processing endoribonuclease activity"/>
    <property type="evidence" value="ECO:0007669"/>
    <property type="project" value="UniProtKB-UniRule"/>
</dbReference>
<feature type="binding site" evidence="9">
    <location>
        <position position="137"/>
    </location>
    <ligand>
        <name>Zn(2+)</name>
        <dbReference type="ChEBI" id="CHEBI:29105"/>
        <label>1</label>
        <note>catalytic</note>
    </ligand>
</feature>
<feature type="binding site" evidence="9">
    <location>
        <position position="206"/>
    </location>
    <ligand>
        <name>Zn(2+)</name>
        <dbReference type="ChEBI" id="CHEBI:29105"/>
        <label>2</label>
        <note>catalytic</note>
    </ligand>
</feature>
<dbReference type="STRING" id="877455.Metbo_0645"/>
<keyword evidence="8 9" id="KW-0862">Zinc</keyword>
<feature type="binding site" evidence="9">
    <location>
        <position position="206"/>
    </location>
    <ligand>
        <name>Zn(2+)</name>
        <dbReference type="ChEBI" id="CHEBI:29105"/>
        <label>1</label>
        <note>catalytic</note>
    </ligand>
</feature>
<evidence type="ECO:0000256" key="4">
    <source>
        <dbReference type="ARBA" id="ARBA00022722"/>
    </source>
</evidence>
<dbReference type="CDD" id="cd07717">
    <property type="entry name" value="RNaseZ_ZiPD-like_MBL-fold"/>
    <property type="match status" value="1"/>
</dbReference>
<keyword evidence="6 9" id="KW-0255">Endonuclease</keyword>
<dbReference type="KEGG" id="mel:Metbo_0645"/>
<evidence type="ECO:0000256" key="9">
    <source>
        <dbReference type="HAMAP-Rule" id="MF_01818"/>
    </source>
</evidence>
<accession>F0TAE4</accession>
<evidence type="ECO:0000256" key="2">
    <source>
        <dbReference type="ARBA" id="ARBA00011738"/>
    </source>
</evidence>
<dbReference type="Gene3D" id="3.60.15.10">
    <property type="entry name" value="Ribonuclease Z/Hydroxyacylglutathione hydrolase-like"/>
    <property type="match status" value="1"/>
</dbReference>
<evidence type="ECO:0000256" key="3">
    <source>
        <dbReference type="ARBA" id="ARBA00022694"/>
    </source>
</evidence>
<dbReference type="EC" id="3.1.26.11" evidence="9"/>
<comment type="catalytic activity">
    <reaction evidence="1 9">
        <text>Endonucleolytic cleavage of RNA, removing extra 3' nucleotides from tRNA precursor, generating 3' termini of tRNAs. A 3'-hydroxy group is left at the tRNA terminus and a 5'-phosphoryl group is left at the trailer molecule.</text>
        <dbReference type="EC" id="3.1.26.11"/>
    </reaction>
</comment>
<keyword evidence="5 9" id="KW-0479">Metal-binding</keyword>
<comment type="similarity">
    <text evidence="9">Belongs to the RNase Z family.</text>
</comment>
<dbReference type="SMART" id="SM00849">
    <property type="entry name" value="Lactamase_B"/>
    <property type="match status" value="1"/>
</dbReference>
<dbReference type="Proteomes" id="UP000007490">
    <property type="component" value="Chromosome"/>
</dbReference>
<reference evidence="12" key="1">
    <citation type="submission" date="2011-02" db="EMBL/GenBank/DDBJ databases">
        <title>Complete sequence of Methanobacterium sp. AL-21.</title>
        <authorList>
            <consortium name="US DOE Joint Genome Institute"/>
            <person name="Lucas S."/>
            <person name="Copeland A."/>
            <person name="Lapidus A."/>
            <person name="Cheng J.-F."/>
            <person name="Goodwin L."/>
            <person name="Pitluck S."/>
            <person name="Chertkov O."/>
            <person name="Detter J.C."/>
            <person name="Han C."/>
            <person name="Tapia R."/>
            <person name="Land M."/>
            <person name="Hauser L."/>
            <person name="Kyrpides N."/>
            <person name="Ivanova N."/>
            <person name="Mikhailova N."/>
            <person name="Pagani I."/>
            <person name="Cadillo-Quiroz H."/>
            <person name="Imachi H."/>
            <person name="Zinder S."/>
            <person name="Liu W."/>
            <person name="Woyke T."/>
        </authorList>
    </citation>
    <scope>NUCLEOTIDE SEQUENCE [LARGE SCALE GENOMIC DNA]</scope>
    <source>
        <strain evidence="12">AL-21</strain>
    </source>
</reference>
<keyword evidence="4 9" id="KW-0540">Nuclease</keyword>
<evidence type="ECO:0000256" key="7">
    <source>
        <dbReference type="ARBA" id="ARBA00022801"/>
    </source>
</evidence>
<evidence type="ECO:0000313" key="11">
    <source>
        <dbReference type="EMBL" id="ADZ08896.1"/>
    </source>
</evidence>
<keyword evidence="3 9" id="KW-0819">tRNA processing</keyword>
<comment type="subunit">
    <text evidence="2 9">Homodimer.</text>
</comment>
<evidence type="ECO:0000259" key="10">
    <source>
        <dbReference type="SMART" id="SM00849"/>
    </source>
</evidence>
<dbReference type="InterPro" id="IPR001279">
    <property type="entry name" value="Metallo-B-lactamas"/>
</dbReference>
<dbReference type="RefSeq" id="WP_013644247.1">
    <property type="nucleotide sequence ID" value="NC_015216.1"/>
</dbReference>
<dbReference type="eggNOG" id="arCOG00501">
    <property type="taxonomic scope" value="Archaea"/>
</dbReference>
<feature type="binding site" evidence="9">
    <location>
        <position position="264"/>
    </location>
    <ligand>
        <name>Zn(2+)</name>
        <dbReference type="ChEBI" id="CHEBI:29105"/>
        <label>2</label>
        <note>catalytic</note>
    </ligand>
</feature>
<feature type="binding site" evidence="9">
    <location>
        <position position="64"/>
    </location>
    <ligand>
        <name>Zn(2+)</name>
        <dbReference type="ChEBI" id="CHEBI:29105"/>
        <label>2</label>
        <note>catalytic</note>
    </ligand>
</feature>
<dbReference type="Pfam" id="PF23023">
    <property type="entry name" value="Anti-Pycsar_Apyc1"/>
    <property type="match status" value="1"/>
</dbReference>
<name>F0TAE4_METLA</name>
<proteinExistence type="inferred from homology"/>
<dbReference type="OrthoDB" id="85118at2157"/>
<feature type="binding site" evidence="9">
    <location>
        <position position="62"/>
    </location>
    <ligand>
        <name>Zn(2+)</name>
        <dbReference type="ChEBI" id="CHEBI:29105"/>
        <label>1</label>
        <note>catalytic</note>
    </ligand>
</feature>
<feature type="binding site" evidence="9">
    <location>
        <position position="60"/>
    </location>
    <ligand>
        <name>Zn(2+)</name>
        <dbReference type="ChEBI" id="CHEBI:29105"/>
        <label>1</label>
        <note>catalytic</note>
    </ligand>
</feature>
<keyword evidence="7 9" id="KW-0378">Hydrolase</keyword>
<dbReference type="GeneID" id="10277090"/>
<evidence type="ECO:0000256" key="1">
    <source>
        <dbReference type="ARBA" id="ARBA00000402"/>
    </source>
</evidence>
<feature type="binding site" evidence="9">
    <location>
        <position position="65"/>
    </location>
    <ligand>
        <name>Zn(2+)</name>
        <dbReference type="ChEBI" id="CHEBI:29105"/>
        <label>2</label>
        <note>catalytic</note>
    </ligand>
</feature>
<dbReference type="PANTHER" id="PTHR46018:SF2">
    <property type="entry name" value="ZINC PHOSPHODIESTERASE ELAC PROTEIN 1"/>
    <property type="match status" value="1"/>
</dbReference>
<comment type="function">
    <text evidence="9">Zinc phosphodiesterase, which displays some tRNA 3'-processing endonuclease activity. Probably involved in tRNA maturation, by removing a 3'-trailer from precursor tRNA.</text>
</comment>
<feature type="domain" description="Metallo-beta-lactamase" evidence="10">
    <location>
        <begin position="18"/>
        <end position="264"/>
    </location>
</feature>
<dbReference type="Pfam" id="PF12706">
    <property type="entry name" value="Lactamase_B_2"/>
    <property type="match status" value="1"/>
</dbReference>
<dbReference type="NCBIfam" id="NF000801">
    <property type="entry name" value="PRK00055.1-3"/>
    <property type="match status" value="1"/>
</dbReference>
<dbReference type="InterPro" id="IPR013471">
    <property type="entry name" value="RNase_Z/BN"/>
</dbReference>
<sequence length="302" mass="33765">MEIVFLGTSSAIPTNNRNHSALALKAFGEIILFDCGEGTQRQMTRARLSPMKIDRIFVTHFHGDHILGIPGLIQSMAFRGRRDTLEIYGPPGIQELLNSMKKLGYFALSFNIAVHEIKDGTVLEEDDFKISAQLMKHSVENYAYCIEEKRDPKFIKEKALKLGIKPGPAYGKLQSGLPVKIGNKIIKPEEVLGEKRRGRKLVYSGDTLACEEMVGFSKDADVLIHESTFNNSHKEKAFETGHSTAEMAADIAKKAGVKSLVLTHISTRYKDVKTLEMEALNVFEDSVVAEDLMRLEVEQHDD</sequence>
<dbReference type="EMBL" id="CP002551">
    <property type="protein sequence ID" value="ADZ08896.1"/>
    <property type="molecule type" value="Genomic_DNA"/>
</dbReference>
<evidence type="ECO:0000256" key="5">
    <source>
        <dbReference type="ARBA" id="ARBA00022723"/>
    </source>
</evidence>
<dbReference type="InterPro" id="IPR036866">
    <property type="entry name" value="RibonucZ/Hydroxyglut_hydro"/>
</dbReference>
<dbReference type="FunFam" id="3.60.15.10:FF:000002">
    <property type="entry name" value="Ribonuclease Z"/>
    <property type="match status" value="1"/>
</dbReference>
<dbReference type="GO" id="GO:0008270">
    <property type="term" value="F:zinc ion binding"/>
    <property type="evidence" value="ECO:0007669"/>
    <property type="project" value="UniProtKB-UniRule"/>
</dbReference>
<keyword evidence="12" id="KW-1185">Reference proteome</keyword>